<name>A0AAT9PBS6_9GAMM</name>
<gene>
    <name evidence="1" type="ORF">MN210_11045</name>
</gene>
<dbReference type="EMBL" id="CP093310">
    <property type="protein sequence ID" value="UNK04737.1"/>
    <property type="molecule type" value="Genomic_DNA"/>
</dbReference>
<dbReference type="AlphaFoldDB" id="A0AAT9PBS6"/>
<evidence type="ECO:0000313" key="1">
    <source>
        <dbReference type="EMBL" id="UNK04737.1"/>
    </source>
</evidence>
<dbReference type="KEGG" id="prae:MN210_11045"/>
<sequence>MNKVLLNRFGTSPRLQLSCGDWLQHGMHAKTVKFDIGQGGEAPQVNWEDRSAAIALIKHGPAKALASLLLWGSNEHWNWSDDFDEVVRYLTSGMLQRCDADDRQAPKGCSHSRAELACLMARMTLHFELYNLWGLYSLEGQLLFSGVKVPANTYRQVWKKYQDGMLDDIQSLVWDIEKAVIGYREWLCD</sequence>
<organism evidence="1 2">
    <name type="scientific">Psychrobacter raelei</name>
    <dbReference type="NCBI Taxonomy" id="2565531"/>
    <lineage>
        <taxon>Bacteria</taxon>
        <taxon>Pseudomonadati</taxon>
        <taxon>Pseudomonadota</taxon>
        <taxon>Gammaproteobacteria</taxon>
        <taxon>Moraxellales</taxon>
        <taxon>Moraxellaceae</taxon>
        <taxon>Psychrobacter</taxon>
    </lineage>
</organism>
<reference evidence="1" key="1">
    <citation type="submission" date="2024-03" db="EMBL/GenBank/DDBJ databases">
        <title>Psychrobacter raelis sp. nov. isolated from a dog with peritonitis.</title>
        <authorList>
            <person name="Schiavone A."/>
            <person name="Manzulli V."/>
            <person name="Camarda A."/>
            <person name="Cafiero M.A."/>
            <person name="Vasco I."/>
            <person name="Marino L."/>
            <person name="Pennuzzi G."/>
            <person name="Serrecchia L."/>
            <person name="Galante D."/>
            <person name="Pugliese N."/>
        </authorList>
    </citation>
    <scope>NUCLEOTIDE SEQUENCE</scope>
    <source>
        <strain evidence="1">PraFG1</strain>
    </source>
</reference>
<accession>A0AAT9PBS6</accession>
<evidence type="ECO:0000313" key="2">
    <source>
        <dbReference type="Proteomes" id="UP000829560"/>
    </source>
</evidence>
<proteinExistence type="predicted"/>
<evidence type="ECO:0008006" key="3">
    <source>
        <dbReference type="Google" id="ProtNLM"/>
    </source>
</evidence>
<dbReference type="Proteomes" id="UP000829560">
    <property type="component" value="Chromosome"/>
</dbReference>
<keyword evidence="2" id="KW-1185">Reference proteome</keyword>
<protein>
    <recommendedName>
        <fullName evidence="3">DUF1266 domain-containing protein</fullName>
    </recommendedName>
</protein>
<dbReference type="RefSeq" id="WP_241878284.1">
    <property type="nucleotide sequence ID" value="NZ_CP093310.2"/>
</dbReference>